<dbReference type="PANTHER" id="PTHR46273:SF2">
    <property type="entry name" value="G-PROTEIN COUPLED RECEPTORS FAMILY 1 PROFILE DOMAIN-CONTAINING PROTEIN"/>
    <property type="match status" value="1"/>
</dbReference>
<dbReference type="Proteomes" id="UP000271098">
    <property type="component" value="Unassembled WGS sequence"/>
</dbReference>
<dbReference type="InterPro" id="IPR019427">
    <property type="entry name" value="7TM_GPCR_serpentine_rcpt_Srw"/>
</dbReference>
<dbReference type="OrthoDB" id="5864054at2759"/>
<accession>A0A183EA92</accession>
<keyword evidence="1" id="KW-0472">Membrane</keyword>
<keyword evidence="1" id="KW-0812">Transmembrane</keyword>
<dbReference type="GO" id="GO:0005886">
    <property type="term" value="C:plasma membrane"/>
    <property type="evidence" value="ECO:0007669"/>
    <property type="project" value="TreeGrafter"/>
</dbReference>
<keyword evidence="3" id="KW-1185">Reference proteome</keyword>
<dbReference type="WBParaSite" id="GPUH_0001790801-mRNA-1">
    <property type="protein sequence ID" value="GPUH_0001790801-mRNA-1"/>
    <property type="gene ID" value="GPUH_0001790801"/>
</dbReference>
<dbReference type="PANTHER" id="PTHR46273">
    <property type="entry name" value="MYOSUPPRESSIN RECEPTOR 1, ISOFORM B-RELATED"/>
    <property type="match status" value="1"/>
</dbReference>
<evidence type="ECO:0000256" key="1">
    <source>
        <dbReference type="SAM" id="Phobius"/>
    </source>
</evidence>
<feature type="transmembrane region" description="Helical" evidence="1">
    <location>
        <begin position="20"/>
        <end position="42"/>
    </location>
</feature>
<evidence type="ECO:0000313" key="3">
    <source>
        <dbReference type="Proteomes" id="UP000271098"/>
    </source>
</evidence>
<reference evidence="4" key="1">
    <citation type="submission" date="2016-06" db="UniProtKB">
        <authorList>
            <consortium name="WormBaseParasite"/>
        </authorList>
    </citation>
    <scope>IDENTIFICATION</scope>
</reference>
<evidence type="ECO:0000313" key="2">
    <source>
        <dbReference type="EMBL" id="VDN30628.1"/>
    </source>
</evidence>
<name>A0A183EA92_9BILA</name>
<protein>
    <submittedName>
        <fullName evidence="4">G_PROTEIN_RECEP_F1_2 domain-containing protein</fullName>
    </submittedName>
</protein>
<reference evidence="2 3" key="2">
    <citation type="submission" date="2018-11" db="EMBL/GenBank/DDBJ databases">
        <authorList>
            <consortium name="Pathogen Informatics"/>
        </authorList>
    </citation>
    <scope>NUCLEOTIDE SEQUENCE [LARGE SCALE GENOMIC DNA]</scope>
</reference>
<dbReference type="InterPro" id="IPR053219">
    <property type="entry name" value="GPCR_Dmsr-1"/>
</dbReference>
<proteinExistence type="predicted"/>
<dbReference type="AlphaFoldDB" id="A0A183EA92"/>
<keyword evidence="1" id="KW-1133">Transmembrane helix</keyword>
<dbReference type="Pfam" id="PF10324">
    <property type="entry name" value="7TM_GPCR_Srw"/>
    <property type="match status" value="1"/>
</dbReference>
<sequence length="109" mass="12365">MMLCANDTPLFDLSDNTTRRFLAALEVFQSIITNLVHILVLTRPNMRCAAVNCVLTAVATCDMGTMASYYVYICHFVLFKDTAWFVATFFPDSASFHVTRHLRLQLHIA</sequence>
<dbReference type="GO" id="GO:0008528">
    <property type="term" value="F:G protein-coupled peptide receptor activity"/>
    <property type="evidence" value="ECO:0007669"/>
    <property type="project" value="InterPro"/>
</dbReference>
<gene>
    <name evidence="2" type="ORF">GPUH_LOCUS17883</name>
</gene>
<dbReference type="EMBL" id="UYRT01085830">
    <property type="protein sequence ID" value="VDN30628.1"/>
    <property type="molecule type" value="Genomic_DNA"/>
</dbReference>
<evidence type="ECO:0000313" key="4">
    <source>
        <dbReference type="WBParaSite" id="GPUH_0001790801-mRNA-1"/>
    </source>
</evidence>
<organism evidence="4">
    <name type="scientific">Gongylonema pulchrum</name>
    <dbReference type="NCBI Taxonomy" id="637853"/>
    <lineage>
        <taxon>Eukaryota</taxon>
        <taxon>Metazoa</taxon>
        <taxon>Ecdysozoa</taxon>
        <taxon>Nematoda</taxon>
        <taxon>Chromadorea</taxon>
        <taxon>Rhabditida</taxon>
        <taxon>Spirurina</taxon>
        <taxon>Spiruromorpha</taxon>
        <taxon>Spiruroidea</taxon>
        <taxon>Gongylonematidae</taxon>
        <taxon>Gongylonema</taxon>
    </lineage>
</organism>